<accession>A0A504YQA8</accession>
<comment type="caution">
    <text evidence="1">The sequence shown here is derived from an EMBL/GenBank/DDBJ whole genome shotgun (WGS) entry which is preliminary data.</text>
</comment>
<evidence type="ECO:0008006" key="3">
    <source>
        <dbReference type="Google" id="ProtNLM"/>
    </source>
</evidence>
<proteinExistence type="predicted"/>
<gene>
    <name evidence="1" type="ORF">FGIG_04674</name>
</gene>
<name>A0A504YQA8_FASGI</name>
<dbReference type="OrthoDB" id="2113965at2759"/>
<dbReference type="EMBL" id="SUNJ01006671">
    <property type="protein sequence ID" value="TPP62589.1"/>
    <property type="molecule type" value="Genomic_DNA"/>
</dbReference>
<organism evidence="1 2">
    <name type="scientific">Fasciola gigantica</name>
    <name type="common">Giant liver fluke</name>
    <dbReference type="NCBI Taxonomy" id="46835"/>
    <lineage>
        <taxon>Eukaryota</taxon>
        <taxon>Metazoa</taxon>
        <taxon>Spiralia</taxon>
        <taxon>Lophotrochozoa</taxon>
        <taxon>Platyhelminthes</taxon>
        <taxon>Trematoda</taxon>
        <taxon>Digenea</taxon>
        <taxon>Plagiorchiida</taxon>
        <taxon>Echinostomata</taxon>
        <taxon>Echinostomatoidea</taxon>
        <taxon>Fasciolidae</taxon>
        <taxon>Fasciola</taxon>
    </lineage>
</organism>
<keyword evidence="2" id="KW-1185">Reference proteome</keyword>
<reference evidence="1 2" key="1">
    <citation type="submission" date="2019-04" db="EMBL/GenBank/DDBJ databases">
        <title>Annotation for the trematode Fasciola gigantica.</title>
        <authorList>
            <person name="Choi Y.-J."/>
        </authorList>
    </citation>
    <scope>NUCLEOTIDE SEQUENCE [LARGE SCALE GENOMIC DNA]</scope>
    <source>
        <strain evidence="1">Uganda_cow_1</strain>
    </source>
</reference>
<dbReference type="AlphaFoldDB" id="A0A504YQA8"/>
<dbReference type="Proteomes" id="UP000316759">
    <property type="component" value="Unassembled WGS sequence"/>
</dbReference>
<sequence>MDELKRIESMMEPQLFSTKSKCSPQSRVVHELFQELTTVPVSDKATNKEAQAQKSTKHNEIAGRKLIAMNRNEKKLSDIETQLVLVTAERDQMKQEIDKEHKKFVHFLDHFRTRLVYHIHGITVC</sequence>
<protein>
    <recommendedName>
        <fullName evidence="3">DUF4200 domain-containing protein</fullName>
    </recommendedName>
</protein>
<evidence type="ECO:0000313" key="1">
    <source>
        <dbReference type="EMBL" id="TPP62589.1"/>
    </source>
</evidence>
<evidence type="ECO:0000313" key="2">
    <source>
        <dbReference type="Proteomes" id="UP000316759"/>
    </source>
</evidence>